<dbReference type="PANTHER" id="PTHR47217">
    <property type="entry name" value="GLOBIN-LIKE PROTEIN"/>
    <property type="match status" value="1"/>
</dbReference>
<dbReference type="PANTHER" id="PTHR47217:SF1">
    <property type="entry name" value="GLOBIN-LIKE PROTEIN"/>
    <property type="match status" value="1"/>
</dbReference>
<dbReference type="SUPFAM" id="SSF46458">
    <property type="entry name" value="Globin-like"/>
    <property type="match status" value="1"/>
</dbReference>
<evidence type="ECO:0000256" key="1">
    <source>
        <dbReference type="ARBA" id="ARBA00022448"/>
    </source>
</evidence>
<evidence type="ECO:0000313" key="8">
    <source>
        <dbReference type="Proteomes" id="UP000683360"/>
    </source>
</evidence>
<dbReference type="InterPro" id="IPR044399">
    <property type="entry name" value="Mb-like_M"/>
</dbReference>
<evidence type="ECO:0000259" key="6">
    <source>
        <dbReference type="PROSITE" id="PS01033"/>
    </source>
</evidence>
<dbReference type="SUPFAM" id="SSF49842">
    <property type="entry name" value="TNF-like"/>
    <property type="match status" value="2"/>
</dbReference>
<evidence type="ECO:0000256" key="5">
    <source>
        <dbReference type="ARBA" id="ARBA00023004"/>
    </source>
</evidence>
<dbReference type="InterPro" id="IPR008983">
    <property type="entry name" value="Tumour_necrosis_fac-like_dom"/>
</dbReference>
<dbReference type="Pfam" id="PF00042">
    <property type="entry name" value="Globin"/>
    <property type="match status" value="1"/>
</dbReference>
<dbReference type="OrthoDB" id="436496at2759"/>
<name>A0A8S3UEY2_MYTED</name>
<keyword evidence="8" id="KW-1185">Reference proteome</keyword>
<keyword evidence="4" id="KW-0479">Metal-binding</keyword>
<dbReference type="AlphaFoldDB" id="A0A8S3UEY2"/>
<dbReference type="CDD" id="cd01040">
    <property type="entry name" value="Mb-like"/>
    <property type="match status" value="1"/>
</dbReference>
<feature type="domain" description="Globin" evidence="6">
    <location>
        <begin position="613"/>
        <end position="760"/>
    </location>
</feature>
<evidence type="ECO:0000256" key="3">
    <source>
        <dbReference type="ARBA" id="ARBA00022621"/>
    </source>
</evidence>
<keyword evidence="3" id="KW-0561">Oxygen transport</keyword>
<dbReference type="GO" id="GO:0019825">
    <property type="term" value="F:oxygen binding"/>
    <property type="evidence" value="ECO:0007669"/>
    <property type="project" value="InterPro"/>
</dbReference>
<dbReference type="Gene3D" id="1.10.490.10">
    <property type="entry name" value="Globins"/>
    <property type="match status" value="1"/>
</dbReference>
<dbReference type="Proteomes" id="UP000683360">
    <property type="component" value="Unassembled WGS sequence"/>
</dbReference>
<protein>
    <recommendedName>
        <fullName evidence="6">Globin domain-containing protein</fullName>
    </recommendedName>
</protein>
<dbReference type="InterPro" id="IPR000971">
    <property type="entry name" value="Globin"/>
</dbReference>
<dbReference type="GO" id="GO:0020037">
    <property type="term" value="F:heme binding"/>
    <property type="evidence" value="ECO:0007669"/>
    <property type="project" value="InterPro"/>
</dbReference>
<dbReference type="InterPro" id="IPR012292">
    <property type="entry name" value="Globin/Proto"/>
</dbReference>
<accession>A0A8S3UEY2</accession>
<dbReference type="GO" id="GO:0046872">
    <property type="term" value="F:metal ion binding"/>
    <property type="evidence" value="ECO:0007669"/>
    <property type="project" value="UniProtKB-KW"/>
</dbReference>
<dbReference type="GO" id="GO:0005344">
    <property type="term" value="F:oxygen carrier activity"/>
    <property type="evidence" value="ECO:0007669"/>
    <property type="project" value="UniProtKB-KW"/>
</dbReference>
<evidence type="ECO:0000313" key="7">
    <source>
        <dbReference type="EMBL" id="CAG2244488.1"/>
    </source>
</evidence>
<dbReference type="PROSITE" id="PS01033">
    <property type="entry name" value="GLOBIN"/>
    <property type="match status" value="1"/>
</dbReference>
<comment type="caution">
    <text evidence="7">The sequence shown here is derived from an EMBL/GenBank/DDBJ whole genome shotgun (WGS) entry which is preliminary data.</text>
</comment>
<dbReference type="EMBL" id="CAJPWZ010002738">
    <property type="protein sequence ID" value="CAG2244488.1"/>
    <property type="molecule type" value="Genomic_DNA"/>
</dbReference>
<gene>
    <name evidence="7" type="ORF">MEDL_56541</name>
</gene>
<reference evidence="7" key="1">
    <citation type="submission" date="2021-03" db="EMBL/GenBank/DDBJ databases">
        <authorList>
            <person name="Bekaert M."/>
        </authorList>
    </citation>
    <scope>NUCLEOTIDE SEQUENCE</scope>
</reference>
<keyword evidence="1" id="KW-0813">Transport</keyword>
<dbReference type="Gene3D" id="2.60.120.40">
    <property type="match status" value="2"/>
</dbReference>
<dbReference type="Pfam" id="PF00386">
    <property type="entry name" value="C1q"/>
    <property type="match status" value="2"/>
</dbReference>
<sequence>METNELRHDMDNKLTLLTTQIQQILGSFNQQISNNDTIVELQDKYGDLLDNFTKLQNKYIHLQDKYVAQESELLFLRNKTTSLERRVTDLDNLKSVQTIKNEFELKQQVQLLKSETHVLTVNEQARRQDFQALYNLTVNLGKKADRLDEKIHKSDLRSNMSLLDIRKEIVDLGLNQTDLTNAKVQKIAHDTNESLVAINKQIVKTNEKVGLTACMDSTSTGDHARDSILKFHDVSTSYNIHNLQTFQNTGKFKCEEEGLYLVSAWIWAYPAAYFAILKNNNVIGRAYDYDDLRHNSATFVGVIDLNVNDFVWVQVDTATNIHNKYVAQELLFLRNKTTSLERRVTDLDHLKSVQTIKNEFELKQQVQVLKSETHVLTVNEQARRQDFQALYNLTLNLGKKADKLDEKIQKSDLRSNISLLDIRKEIDDLVINQTNLTNTKVQKIAHDTNASLAVINQQIVKTNEKVGLTACMDSTSTGNHARDSILKFHDVSTSYNIHNLQAFQNTGKFKCEEEGLYLVSAWIWARPAPYMAILKNNNLIGRAYSYDSTSHNSATFVGVVNLNVNDFVWVQTDTSTNVNSHSRTSCLTIIKIIFNRVDMTENGSTNGSDSGSPLTKEEVDAIHETWALVWSDKKNNGIEFFVKFFTHFPEAQDKFKDFKGLSIEEVRAHKKLRAHALSVFYAIKSYIDHLDDLETLTELIRKNARNHVNRKVGGKEVKWLVPPFVELLQEKTNGKVTELHKTAWTKVFDVIASISDEEIEKVK</sequence>
<keyword evidence="2" id="KW-0349">Heme</keyword>
<dbReference type="InterPro" id="IPR009050">
    <property type="entry name" value="Globin-like_sf"/>
</dbReference>
<organism evidence="7 8">
    <name type="scientific">Mytilus edulis</name>
    <name type="common">Blue mussel</name>
    <dbReference type="NCBI Taxonomy" id="6550"/>
    <lineage>
        <taxon>Eukaryota</taxon>
        <taxon>Metazoa</taxon>
        <taxon>Spiralia</taxon>
        <taxon>Lophotrochozoa</taxon>
        <taxon>Mollusca</taxon>
        <taxon>Bivalvia</taxon>
        <taxon>Autobranchia</taxon>
        <taxon>Pteriomorphia</taxon>
        <taxon>Mytilida</taxon>
        <taxon>Mytiloidea</taxon>
        <taxon>Mytilidae</taxon>
        <taxon>Mytilinae</taxon>
        <taxon>Mytilus</taxon>
    </lineage>
</organism>
<evidence type="ECO:0000256" key="4">
    <source>
        <dbReference type="ARBA" id="ARBA00022723"/>
    </source>
</evidence>
<dbReference type="InterPro" id="IPR001073">
    <property type="entry name" value="C1q_dom"/>
</dbReference>
<evidence type="ECO:0000256" key="2">
    <source>
        <dbReference type="ARBA" id="ARBA00022617"/>
    </source>
</evidence>
<keyword evidence="5" id="KW-0408">Iron</keyword>
<proteinExistence type="predicted"/>